<dbReference type="Proteomes" id="UP000534783">
    <property type="component" value="Unassembled WGS sequence"/>
</dbReference>
<name>A0A7X6DPF2_9BACT</name>
<evidence type="ECO:0000313" key="1">
    <source>
        <dbReference type="EMBL" id="NKE70904.1"/>
    </source>
</evidence>
<dbReference type="Pfam" id="PF04456">
    <property type="entry name" value="DUF503"/>
    <property type="match status" value="1"/>
</dbReference>
<gene>
    <name evidence="1" type="ORF">MNODULE_09150</name>
</gene>
<dbReference type="PANTHER" id="PTHR36441:SF1">
    <property type="entry name" value="DUF503 DOMAIN-CONTAINING PROTEIN"/>
    <property type="match status" value="1"/>
</dbReference>
<dbReference type="SUPFAM" id="SSF103007">
    <property type="entry name" value="Hypothetical protein TT1725"/>
    <property type="match status" value="1"/>
</dbReference>
<dbReference type="InterPro" id="IPR007546">
    <property type="entry name" value="DUF503"/>
</dbReference>
<dbReference type="PANTHER" id="PTHR36441">
    <property type="entry name" value="HYPOTHETICAL CYTOSOLIC PROTEIN"/>
    <property type="match status" value="1"/>
</dbReference>
<sequence>MVVGICVIELYIPRNGSLKGKRQVLQSIKTKIKNRFNVAVAEVGEQDLWQKAILGVTTVANDRSFVNEVMDKVVGFVSSFPQVQIVHHQLELI</sequence>
<dbReference type="EMBL" id="VTOW01000001">
    <property type="protein sequence ID" value="NKE70904.1"/>
    <property type="molecule type" value="Genomic_DNA"/>
</dbReference>
<comment type="caution">
    <text evidence="1">The sequence shown here is derived from an EMBL/GenBank/DDBJ whole genome shotgun (WGS) entry which is preliminary data.</text>
</comment>
<dbReference type="Gene3D" id="3.30.70.1120">
    <property type="entry name" value="TT1725-like"/>
    <property type="match status" value="1"/>
</dbReference>
<accession>A0A7X6DPF2</accession>
<evidence type="ECO:0000313" key="2">
    <source>
        <dbReference type="Proteomes" id="UP000534783"/>
    </source>
</evidence>
<reference evidence="1 2" key="1">
    <citation type="journal article" date="2020" name="Nature">
        <title>Bacterial chemolithoautotrophy via manganese oxidation.</title>
        <authorList>
            <person name="Yu H."/>
            <person name="Leadbetter J.R."/>
        </authorList>
    </citation>
    <scope>NUCLEOTIDE SEQUENCE [LARGE SCALE GENOMIC DNA]</scope>
    <source>
        <strain evidence="1 2">Mn-1</strain>
    </source>
</reference>
<dbReference type="AlphaFoldDB" id="A0A7X6DPF2"/>
<organism evidence="1 2">
    <name type="scientific">Candidatus Manganitrophus noduliformans</name>
    <dbReference type="NCBI Taxonomy" id="2606439"/>
    <lineage>
        <taxon>Bacteria</taxon>
        <taxon>Pseudomonadati</taxon>
        <taxon>Nitrospirota</taxon>
        <taxon>Nitrospiria</taxon>
        <taxon>Candidatus Troglogloeales</taxon>
        <taxon>Candidatus Manganitrophaceae</taxon>
        <taxon>Candidatus Manganitrophus</taxon>
    </lineage>
</organism>
<keyword evidence="2" id="KW-1185">Reference proteome</keyword>
<protein>
    <submittedName>
        <fullName evidence="1">DUF503 domain-containing protein</fullName>
    </submittedName>
</protein>
<dbReference type="InterPro" id="IPR036746">
    <property type="entry name" value="TT1725-like_sf"/>
</dbReference>
<proteinExistence type="predicted"/>